<reference evidence="2" key="1">
    <citation type="submission" date="2016-10" db="EMBL/GenBank/DDBJ databases">
        <authorList>
            <person name="de Groot N.N."/>
        </authorList>
    </citation>
    <scope>NUCLEOTIDE SEQUENCE [LARGE SCALE GENOMIC DNA]</scope>
    <source>
        <strain evidence="2">CCBAU85039</strain>
    </source>
</reference>
<evidence type="ECO:0000256" key="1">
    <source>
        <dbReference type="SAM" id="MobiDB-lite"/>
    </source>
</evidence>
<feature type="region of interest" description="Disordered" evidence="1">
    <location>
        <begin position="26"/>
        <end position="92"/>
    </location>
</feature>
<dbReference type="AlphaFoldDB" id="A0A1H8MW74"/>
<evidence type="ECO:0000313" key="2">
    <source>
        <dbReference type="EMBL" id="SEI09228.1"/>
    </source>
</evidence>
<reference evidence="4" key="2">
    <citation type="submission" date="2016-10" db="EMBL/GenBank/DDBJ databases">
        <authorList>
            <person name="Wibberg D."/>
        </authorList>
    </citation>
    <scope>NUCLEOTIDE SEQUENCE [LARGE SCALE GENOMIC DNA]</scope>
</reference>
<sequence length="278" mass="30187">MFRATGTVSSDRSLRYRRSFLISSRRSSTCHLQADHNRAKPGQSPEPAKALRPKARAQPASRAVHTSSMSKLANRATRSRNSHNMREPLRGSCPFRSAKILEALQTADEAEHRSPGTLARATRSIDLRASTPSFASRSADYNEPAGRDFGLTPIPRLVRAIPSLGSSPIVAPRQLMDLQQAVSVSCSFSSSCKSSDCISSTRNPPRTSIGVTFTELRRSFAASAARFTQSMGMNSLERRPDAAPHVQSHCTLSSRCVAIVLRIESLTKSSQSPAYATG</sequence>
<name>A0A1H8MW74_9HYPH</name>
<keyword evidence="5" id="KW-1185">Reference proteome</keyword>
<protein>
    <submittedName>
        <fullName evidence="2">Uncharacterized protein</fullName>
    </submittedName>
</protein>
<dbReference type="EMBL" id="FOCV01000013">
    <property type="protein sequence ID" value="SEO21498.1"/>
    <property type="molecule type" value="Genomic_DNA"/>
</dbReference>
<evidence type="ECO:0000313" key="4">
    <source>
        <dbReference type="Proteomes" id="UP000183063"/>
    </source>
</evidence>
<reference evidence="3 5" key="3">
    <citation type="submission" date="2016-10" db="EMBL/GenBank/DDBJ databases">
        <authorList>
            <person name="Varghese N."/>
            <person name="Submissions S."/>
        </authorList>
    </citation>
    <scope>NUCLEOTIDE SEQUENCE [LARGE SCALE GENOMIC DNA]</scope>
    <source>
        <strain evidence="3 5">CGMCC 1.7071</strain>
    </source>
</reference>
<dbReference type="Proteomes" id="UP000198939">
    <property type="component" value="Unassembled WGS sequence"/>
</dbReference>
<dbReference type="EMBL" id="FNXB01000027">
    <property type="protein sequence ID" value="SEI09228.1"/>
    <property type="molecule type" value="Genomic_DNA"/>
</dbReference>
<evidence type="ECO:0000313" key="3">
    <source>
        <dbReference type="EMBL" id="SEO21498.1"/>
    </source>
</evidence>
<organism evidence="2 4">
    <name type="scientific">Rhizobium tibeticum</name>
    <dbReference type="NCBI Taxonomy" id="501024"/>
    <lineage>
        <taxon>Bacteria</taxon>
        <taxon>Pseudomonadati</taxon>
        <taxon>Pseudomonadota</taxon>
        <taxon>Alphaproteobacteria</taxon>
        <taxon>Hyphomicrobiales</taxon>
        <taxon>Rhizobiaceae</taxon>
        <taxon>Rhizobium/Agrobacterium group</taxon>
        <taxon>Rhizobium</taxon>
    </lineage>
</organism>
<accession>A0A1H8MW74</accession>
<dbReference type="Proteomes" id="UP000183063">
    <property type="component" value="Unassembled WGS sequence"/>
</dbReference>
<proteinExistence type="predicted"/>
<evidence type="ECO:0000313" key="5">
    <source>
        <dbReference type="Proteomes" id="UP000198939"/>
    </source>
</evidence>
<gene>
    <name evidence="2" type="ORF">RTCCBAU85039_4410</name>
    <name evidence="3" type="ORF">SAMN05216228_101392</name>
</gene>